<proteinExistence type="predicted"/>
<dbReference type="EMBL" id="HBUF01147600">
    <property type="protein sequence ID" value="CAG6647561.1"/>
    <property type="molecule type" value="Transcribed_RNA"/>
</dbReference>
<sequence>MYVFITLCPRNTYRCYTVLSSNYRVCYALLPISNKTCRTLLLFNRTIKISIFFFFKSFINQIGHKELQSAEVLHGNFLDFGVQGSWFDFCLRRSFLMEHFALLYIGTRTQYSTECTRDVL</sequence>
<dbReference type="AlphaFoldDB" id="A0A8D8REA8"/>
<evidence type="ECO:0000313" key="1">
    <source>
        <dbReference type="EMBL" id="CAG6647561.1"/>
    </source>
</evidence>
<protein>
    <submittedName>
        <fullName evidence="1">Uncharacterized protein</fullName>
    </submittedName>
</protein>
<accession>A0A8D8REA8</accession>
<name>A0A8D8REA8_9HEMI</name>
<organism evidence="1">
    <name type="scientific">Cacopsylla melanoneura</name>
    <dbReference type="NCBI Taxonomy" id="428564"/>
    <lineage>
        <taxon>Eukaryota</taxon>
        <taxon>Metazoa</taxon>
        <taxon>Ecdysozoa</taxon>
        <taxon>Arthropoda</taxon>
        <taxon>Hexapoda</taxon>
        <taxon>Insecta</taxon>
        <taxon>Pterygota</taxon>
        <taxon>Neoptera</taxon>
        <taxon>Paraneoptera</taxon>
        <taxon>Hemiptera</taxon>
        <taxon>Sternorrhyncha</taxon>
        <taxon>Psylloidea</taxon>
        <taxon>Psyllidae</taxon>
        <taxon>Psyllinae</taxon>
        <taxon>Cacopsylla</taxon>
    </lineage>
</organism>
<reference evidence="1" key="1">
    <citation type="submission" date="2021-05" db="EMBL/GenBank/DDBJ databases">
        <authorList>
            <person name="Alioto T."/>
            <person name="Alioto T."/>
            <person name="Gomez Garrido J."/>
        </authorList>
    </citation>
    <scope>NUCLEOTIDE SEQUENCE</scope>
</reference>